<dbReference type="AlphaFoldDB" id="A0A2Z6RLX9"/>
<feature type="region of interest" description="Disordered" evidence="1">
    <location>
        <begin position="134"/>
        <end position="159"/>
    </location>
</feature>
<dbReference type="EMBL" id="BEXD01003871">
    <property type="protein sequence ID" value="GBC03181.1"/>
    <property type="molecule type" value="Genomic_DNA"/>
</dbReference>
<keyword evidence="4" id="KW-1185">Reference proteome</keyword>
<evidence type="ECO:0000313" key="3">
    <source>
        <dbReference type="EMBL" id="GES97496.1"/>
    </source>
</evidence>
<dbReference type="EMBL" id="BLAL01000259">
    <property type="protein sequence ID" value="GES97496.1"/>
    <property type="molecule type" value="Genomic_DNA"/>
</dbReference>
<protein>
    <recommendedName>
        <fullName evidence="5">F-box domain-containing protein</fullName>
    </recommendedName>
</protein>
<proteinExistence type="predicted"/>
<evidence type="ECO:0000256" key="1">
    <source>
        <dbReference type="SAM" id="MobiDB-lite"/>
    </source>
</evidence>
<organism evidence="2 4">
    <name type="scientific">Rhizophagus clarus</name>
    <dbReference type="NCBI Taxonomy" id="94130"/>
    <lineage>
        <taxon>Eukaryota</taxon>
        <taxon>Fungi</taxon>
        <taxon>Fungi incertae sedis</taxon>
        <taxon>Mucoromycota</taxon>
        <taxon>Glomeromycotina</taxon>
        <taxon>Glomeromycetes</taxon>
        <taxon>Glomerales</taxon>
        <taxon>Glomeraceae</taxon>
        <taxon>Rhizophagus</taxon>
    </lineage>
</organism>
<comment type="caution">
    <text evidence="2">The sequence shown here is derived from an EMBL/GenBank/DDBJ whole genome shotgun (WGS) entry which is preliminary data.</text>
</comment>
<name>A0A2Z6RLX9_9GLOM</name>
<feature type="compositionally biased region" description="Low complexity" evidence="1">
    <location>
        <begin position="134"/>
        <end position="157"/>
    </location>
</feature>
<reference evidence="3" key="2">
    <citation type="submission" date="2019-10" db="EMBL/GenBank/DDBJ databases">
        <title>Conservation and host-specific expression of non-tandemly repeated heterogenous ribosome RNA gene in arbuscular mycorrhizal fungi.</title>
        <authorList>
            <person name="Maeda T."/>
            <person name="Kobayashi Y."/>
            <person name="Nakagawa T."/>
            <person name="Ezawa T."/>
            <person name="Yamaguchi K."/>
            <person name="Bino T."/>
            <person name="Nishimoto Y."/>
            <person name="Shigenobu S."/>
            <person name="Kawaguchi M."/>
        </authorList>
    </citation>
    <scope>NUCLEOTIDE SEQUENCE</scope>
    <source>
        <strain evidence="3">HR1</strain>
    </source>
</reference>
<sequence>MACSKILDGDLPEITNFILRNLRNDYKSLHSCILVNRFWCRIAIPLLWENPFSINFSNNQHSHFLDIYLSSLQDEDNNLLEELGINRINTKLSSFNYPSYIKTVDTYKIEMTIREWILTFTTLANEPDSLQENDSIYNDNINSQSSQQPSQPNNNNNIRPLTISPELAISISTLAESAQSLVHAALSAIFNLNKPDSPRVKNAIHRIYTGLFKLFIESGATLNTFHLNIENLNSAIFNDIYKLFIDYPQFISDIKNFTFGFRSTLHIESLIQNYQTKIRPLLFTLSSYCNTIKNINFEFSLNNHPQFANDIATIINVQKHLYSLICSDDLSCSIYPLLSFNNSSNTLSSIKFRKCHFNNTIQFDGIQNLNNLESIQFISCKGLKFIKPLIEKTSPLKIKTLAIMGCEIYNEDFDIFYNPLFQKIGIFLENLFISFHKNHSKKLLEILLNSCNNIKFLYLTDISYSNINQLLQLITFLNNSLKYLTINVRFVNWYDNELNDNYQRSLKTSSKILKRLGQELPSELKYLNLSFILIDSDDLQQFFENSKRVKFEKILLRTRNNDIHPILNVLQDFIKDNDNLKYIAYEKGSINSIDDEICYKGLEDRIRECGSSVKVEKYNDIRIDTNYI</sequence>
<evidence type="ECO:0000313" key="2">
    <source>
        <dbReference type="EMBL" id="GBC03181.1"/>
    </source>
</evidence>
<evidence type="ECO:0000313" key="4">
    <source>
        <dbReference type="Proteomes" id="UP000247702"/>
    </source>
</evidence>
<dbReference type="STRING" id="94130.A0A2Z6RLX9"/>
<reference evidence="2 4" key="1">
    <citation type="submission" date="2017-11" db="EMBL/GenBank/DDBJ databases">
        <title>The genome of Rhizophagus clarus HR1 reveals common genetic basis of auxotrophy among arbuscular mycorrhizal fungi.</title>
        <authorList>
            <person name="Kobayashi Y."/>
        </authorList>
    </citation>
    <scope>NUCLEOTIDE SEQUENCE [LARGE SCALE GENOMIC DNA]</scope>
    <source>
        <strain evidence="2 4">HR1</strain>
    </source>
</reference>
<dbReference type="Proteomes" id="UP000247702">
    <property type="component" value="Unassembled WGS sequence"/>
</dbReference>
<gene>
    <name evidence="3" type="ORF">RCL2_002408800</name>
    <name evidence="2" type="ORF">RclHR1_00500029</name>
</gene>
<accession>A0A2Z6RLX9</accession>
<dbReference type="Proteomes" id="UP000615446">
    <property type="component" value="Unassembled WGS sequence"/>
</dbReference>
<dbReference type="OrthoDB" id="2361828at2759"/>
<evidence type="ECO:0008006" key="5">
    <source>
        <dbReference type="Google" id="ProtNLM"/>
    </source>
</evidence>